<dbReference type="AlphaFoldDB" id="A0A6G0TQN7"/>
<name>A0A6G0TQN7_APHGL</name>
<organism evidence="6 7">
    <name type="scientific">Aphis glycines</name>
    <name type="common">Soybean aphid</name>
    <dbReference type="NCBI Taxonomy" id="307491"/>
    <lineage>
        <taxon>Eukaryota</taxon>
        <taxon>Metazoa</taxon>
        <taxon>Ecdysozoa</taxon>
        <taxon>Arthropoda</taxon>
        <taxon>Hexapoda</taxon>
        <taxon>Insecta</taxon>
        <taxon>Pterygota</taxon>
        <taxon>Neoptera</taxon>
        <taxon>Paraneoptera</taxon>
        <taxon>Hemiptera</taxon>
        <taxon>Sternorrhyncha</taxon>
        <taxon>Aphidomorpha</taxon>
        <taxon>Aphidoidea</taxon>
        <taxon>Aphididae</taxon>
        <taxon>Aphidini</taxon>
        <taxon>Aphis</taxon>
        <taxon>Aphis</taxon>
    </lineage>
</organism>
<evidence type="ECO:0000313" key="6">
    <source>
        <dbReference type="EMBL" id="KAE9537244.1"/>
    </source>
</evidence>
<dbReference type="GO" id="GO:0002039">
    <property type="term" value="F:p53 binding"/>
    <property type="evidence" value="ECO:0007669"/>
    <property type="project" value="InterPro"/>
</dbReference>
<evidence type="ECO:0000256" key="3">
    <source>
        <dbReference type="ARBA" id="ARBA00023043"/>
    </source>
</evidence>
<feature type="coiled-coil region" evidence="5">
    <location>
        <begin position="68"/>
        <end position="95"/>
    </location>
</feature>
<keyword evidence="7" id="KW-1185">Reference proteome</keyword>
<evidence type="ECO:0000256" key="4">
    <source>
        <dbReference type="ARBA" id="ARBA00023242"/>
    </source>
</evidence>
<dbReference type="OrthoDB" id="10038642at2759"/>
<evidence type="ECO:0000313" key="7">
    <source>
        <dbReference type="Proteomes" id="UP000475862"/>
    </source>
</evidence>
<dbReference type="PANTHER" id="PTHR24131">
    <property type="entry name" value="APOPTOSIS-STIMULATING OF P53 PROTEIN"/>
    <property type="match status" value="1"/>
</dbReference>
<dbReference type="GO" id="GO:0005634">
    <property type="term" value="C:nucleus"/>
    <property type="evidence" value="ECO:0007669"/>
    <property type="project" value="UniProtKB-SubCell"/>
</dbReference>
<dbReference type="GO" id="GO:0042981">
    <property type="term" value="P:regulation of apoptotic process"/>
    <property type="evidence" value="ECO:0007669"/>
    <property type="project" value="InterPro"/>
</dbReference>
<keyword evidence="3" id="KW-0040">ANK repeat</keyword>
<dbReference type="InterPro" id="IPR047163">
    <property type="entry name" value="ASPP1/2"/>
</dbReference>
<dbReference type="PANTHER" id="PTHR24131:SF10">
    <property type="entry name" value="ANKYRIN-REPEAT, SH3-DOMAIN, AND PROLINE-RICH-REGION CONTAINING PROTEIN, ISOFORM B"/>
    <property type="match status" value="1"/>
</dbReference>
<proteinExistence type="predicted"/>
<accession>A0A6G0TQN7</accession>
<keyword evidence="5" id="KW-0175">Coiled coil</keyword>
<dbReference type="Proteomes" id="UP000475862">
    <property type="component" value="Unassembled WGS sequence"/>
</dbReference>
<evidence type="ECO:0000256" key="5">
    <source>
        <dbReference type="SAM" id="Coils"/>
    </source>
</evidence>
<dbReference type="EMBL" id="VYZN01000018">
    <property type="protein sequence ID" value="KAE9537244.1"/>
    <property type="molecule type" value="Genomic_DNA"/>
</dbReference>
<reference evidence="6 7" key="1">
    <citation type="submission" date="2019-08" db="EMBL/GenBank/DDBJ databases">
        <title>The genome of the soybean aphid Biotype 1, its phylome, world population structure and adaptation to the North American continent.</title>
        <authorList>
            <person name="Giordano R."/>
            <person name="Donthu R.K."/>
            <person name="Hernandez A.G."/>
            <person name="Wright C.L."/>
            <person name="Zimin A.V."/>
        </authorList>
    </citation>
    <scope>NUCLEOTIDE SEQUENCE [LARGE SCALE GENOMIC DNA]</scope>
    <source>
        <tissue evidence="6">Whole aphids</tissue>
    </source>
</reference>
<evidence type="ECO:0000256" key="1">
    <source>
        <dbReference type="ARBA" id="ARBA00004123"/>
    </source>
</evidence>
<comment type="subcellular location">
    <subcellularLocation>
        <location evidence="1">Nucleus</location>
    </subcellularLocation>
</comment>
<sequence length="173" mass="20397">MVDEFDYSNSLWWKLPTSGETGTELTVRELEEMACRQQHQIESQRQLLAAKEQRLRYLKQHDAKHHQVAAEHERLRRLRDRVEAQEQKLRKLRALRGQVDQTKLNNATLSRSMTQSLEEDFFDLVLIIIDVLLTLINTNVTYKSKFMLPHSDYIKLNIKIQPLYLLKVVVVGL</sequence>
<keyword evidence="2" id="KW-0677">Repeat</keyword>
<evidence type="ECO:0000256" key="2">
    <source>
        <dbReference type="ARBA" id="ARBA00022737"/>
    </source>
</evidence>
<protein>
    <submittedName>
        <fullName evidence="6">Uncharacterized protein</fullName>
    </submittedName>
</protein>
<gene>
    <name evidence="6" type="ORF">AGLY_006267</name>
</gene>
<comment type="caution">
    <text evidence="6">The sequence shown here is derived from an EMBL/GenBank/DDBJ whole genome shotgun (WGS) entry which is preliminary data.</text>
</comment>
<keyword evidence="4" id="KW-0539">Nucleus</keyword>